<sequence length="148" mass="15865">MNTALAIFPEQSNTQEGPFQVLAGENLTGLAGRVVKLTHDTGKPEVQLPNDVHEEADYLLLDGGPDGSHVTVIALSRDRNVRVRLDGTCNPGDKLTLAAINGANDGKVRTVPATADTYWVFLRAEEKGVDEQLVLCRLLPNPGPQVVA</sequence>
<organism evidence="1 2">
    <name type="scientific">Luteolibacter flavescens</name>
    <dbReference type="NCBI Taxonomy" id="1859460"/>
    <lineage>
        <taxon>Bacteria</taxon>
        <taxon>Pseudomonadati</taxon>
        <taxon>Verrucomicrobiota</taxon>
        <taxon>Verrucomicrobiia</taxon>
        <taxon>Verrucomicrobiales</taxon>
        <taxon>Verrucomicrobiaceae</taxon>
        <taxon>Luteolibacter</taxon>
    </lineage>
</organism>
<gene>
    <name evidence="1" type="ORF">OKA04_04670</name>
</gene>
<protein>
    <submittedName>
        <fullName evidence="1">Uncharacterized protein</fullName>
    </submittedName>
</protein>
<dbReference type="Proteomes" id="UP001207930">
    <property type="component" value="Unassembled WGS sequence"/>
</dbReference>
<evidence type="ECO:0000313" key="1">
    <source>
        <dbReference type="EMBL" id="MCW1884010.1"/>
    </source>
</evidence>
<reference evidence="1 2" key="1">
    <citation type="submission" date="2022-10" db="EMBL/GenBank/DDBJ databases">
        <title>Luteolibacter flavescens strain MCCC 1K03193, whole genome shotgun sequencing project.</title>
        <authorList>
            <person name="Zhao G."/>
            <person name="Shen L."/>
        </authorList>
    </citation>
    <scope>NUCLEOTIDE SEQUENCE [LARGE SCALE GENOMIC DNA]</scope>
    <source>
        <strain evidence="1 2">MCCC 1K03193</strain>
    </source>
</reference>
<proteinExistence type="predicted"/>
<comment type="caution">
    <text evidence="1">The sequence shown here is derived from an EMBL/GenBank/DDBJ whole genome shotgun (WGS) entry which is preliminary data.</text>
</comment>
<evidence type="ECO:0000313" key="2">
    <source>
        <dbReference type="Proteomes" id="UP001207930"/>
    </source>
</evidence>
<dbReference type="RefSeq" id="WP_264499969.1">
    <property type="nucleotide sequence ID" value="NZ_JAPDDS010000002.1"/>
</dbReference>
<accession>A0ABT3FKC8</accession>
<name>A0ABT3FKC8_9BACT</name>
<keyword evidence="2" id="KW-1185">Reference proteome</keyword>
<dbReference type="EMBL" id="JAPDDS010000002">
    <property type="protein sequence ID" value="MCW1884010.1"/>
    <property type="molecule type" value="Genomic_DNA"/>
</dbReference>